<dbReference type="Proteomes" id="UP000827816">
    <property type="component" value="Segment"/>
</dbReference>
<evidence type="ECO:0000313" key="2">
    <source>
        <dbReference type="Proteomes" id="UP000827816"/>
    </source>
</evidence>
<evidence type="ECO:0000313" key="1">
    <source>
        <dbReference type="EMBL" id="UGO47218.1"/>
    </source>
</evidence>
<gene>
    <name evidence="1" type="ORF">COBRASIX_53</name>
</gene>
<accession>A0AAE8YNX9</accession>
<dbReference type="EMBL" id="OK499971">
    <property type="protein sequence ID" value="UGO47218.1"/>
    <property type="molecule type" value="Genomic_DNA"/>
</dbReference>
<proteinExistence type="predicted"/>
<keyword evidence="2" id="KW-1185">Reference proteome</keyword>
<name>A0AAE8YNX9_9CAUD</name>
<reference evidence="1" key="1">
    <citation type="submission" date="2021-10" db="EMBL/GenBank/DDBJ databases">
        <authorList>
            <person name="Brantly S."/>
            <person name="Loertscher E."/>
            <person name="Chow J."/>
            <person name="Doney J."/>
            <person name="Standing N."/>
            <person name="Ruesch S."/>
            <person name="Holmstead J."/>
            <person name="Fairholm J."/>
            <person name="Parson M."/>
            <person name="Rodriguez W."/>
            <person name="Himes S."/>
            <person name="Tovar K."/>
            <person name="Wilkey A."/>
            <person name="Birch L."/>
            <person name="Hogan T."/>
            <person name="Flake P."/>
            <person name="Walker J."/>
            <person name="Johnson L."/>
            <person name="Kruger J.L."/>
            <person name="Sharma R."/>
            <person name="Breakwell D.P."/>
            <person name="Grose J.H."/>
        </authorList>
    </citation>
    <scope>NUCLEOTIDE SEQUENCE</scope>
</reference>
<protein>
    <submittedName>
        <fullName evidence="1">Uncharacterized protein</fullName>
    </submittedName>
</protein>
<sequence>MVSTAGRLTPVAYSLPSAFAEKVCFCTHPKTFQLRTIAALPEPAGRPTHGLLSRRSTDRMSTSPLANFAQLSMFRFDGLKIQIKLYYRQQTKLYLMACETYVSVFVGNLFCKDEKKPA</sequence>
<organism evidence="1 2">
    <name type="scientific">Enterobacter phage vB_EclS_CobraSix</name>
    <dbReference type="NCBI Taxonomy" id="2894794"/>
    <lineage>
        <taxon>Viruses</taxon>
        <taxon>Duplodnaviria</taxon>
        <taxon>Heunggongvirae</taxon>
        <taxon>Uroviricota</taxon>
        <taxon>Caudoviricetes</taxon>
        <taxon>Cobrasixvirus</taxon>
        <taxon>Cobrasixvirus cobrasix</taxon>
    </lineage>
</organism>